<feature type="domain" description="Hemocyanin middle" evidence="3">
    <location>
        <begin position="160"/>
        <end position="394"/>
    </location>
</feature>
<dbReference type="SUPFAM" id="SSF48056">
    <property type="entry name" value="Di-copper centre-containing domain"/>
    <property type="match status" value="1"/>
</dbReference>
<dbReference type="PANTHER" id="PTHR11511:SF4">
    <property type="entry name" value="PHENOLOXIDASE 2-RELATED"/>
    <property type="match status" value="1"/>
</dbReference>
<dbReference type="PRINTS" id="PR00187">
    <property type="entry name" value="HAEMOCYANIN"/>
</dbReference>
<dbReference type="GO" id="GO:0046872">
    <property type="term" value="F:metal ion binding"/>
    <property type="evidence" value="ECO:0007669"/>
    <property type="project" value="UniProtKB-KW"/>
</dbReference>
<keyword evidence="6" id="KW-1185">Reference proteome</keyword>
<keyword evidence="1" id="KW-0479">Metal-binding</keyword>
<name>A0A1V6S628_9EURO</name>
<evidence type="ECO:0000313" key="5">
    <source>
        <dbReference type="EMBL" id="OQE09083.1"/>
    </source>
</evidence>
<reference evidence="6" key="1">
    <citation type="journal article" date="2017" name="Nat. Microbiol.">
        <title>Global analysis of biosynthetic gene clusters reveals vast potential of secondary metabolite production in Penicillium species.</title>
        <authorList>
            <person name="Nielsen J.C."/>
            <person name="Grijseels S."/>
            <person name="Prigent S."/>
            <person name="Ji B."/>
            <person name="Dainat J."/>
            <person name="Nielsen K.F."/>
            <person name="Frisvad J.C."/>
            <person name="Workman M."/>
            <person name="Nielsen J."/>
        </authorList>
    </citation>
    <scope>NUCLEOTIDE SEQUENCE [LARGE SCALE GENOMIC DNA]</scope>
    <source>
        <strain evidence="6">IBT 29486</strain>
    </source>
</reference>
<evidence type="ECO:0000256" key="2">
    <source>
        <dbReference type="SAM" id="MobiDB-lite"/>
    </source>
</evidence>
<dbReference type="InterPro" id="IPR005203">
    <property type="entry name" value="Hemocyanin_C"/>
</dbReference>
<gene>
    <name evidence="5" type="ORF">PENVUL_c007G02142</name>
</gene>
<dbReference type="InterPro" id="IPR008922">
    <property type="entry name" value="Di-copper_centre_dom_sf"/>
</dbReference>
<dbReference type="InterPro" id="IPR013788">
    <property type="entry name" value="Hemocyanin/hexamerin"/>
</dbReference>
<evidence type="ECO:0000313" key="6">
    <source>
        <dbReference type="Proteomes" id="UP000191518"/>
    </source>
</evidence>
<dbReference type="SUPFAM" id="SSF81296">
    <property type="entry name" value="E set domains"/>
    <property type="match status" value="1"/>
</dbReference>
<evidence type="ECO:0000259" key="4">
    <source>
        <dbReference type="Pfam" id="PF03723"/>
    </source>
</evidence>
<dbReference type="Pfam" id="PF00372">
    <property type="entry name" value="Hemocyanin_M"/>
    <property type="match status" value="1"/>
</dbReference>
<dbReference type="Gene3D" id="1.10.1280.10">
    <property type="entry name" value="Di-copper center containing domain from catechol oxidase"/>
    <property type="match status" value="1"/>
</dbReference>
<feature type="domain" description="Hemocyanin C-terminal" evidence="4">
    <location>
        <begin position="445"/>
        <end position="612"/>
    </location>
</feature>
<evidence type="ECO:0008006" key="7">
    <source>
        <dbReference type="Google" id="ProtNLM"/>
    </source>
</evidence>
<protein>
    <recommendedName>
        <fullName evidence="7">Tyrosinase copper-binding domain-containing protein</fullName>
    </recommendedName>
</protein>
<dbReference type="Pfam" id="PF03723">
    <property type="entry name" value="Hemocyanin_C"/>
    <property type="match status" value="1"/>
</dbReference>
<dbReference type="InterPro" id="IPR037020">
    <property type="entry name" value="Hemocyanin_C_sf"/>
</dbReference>
<dbReference type="PANTHER" id="PTHR11511">
    <property type="entry name" value="LARVAL STORAGE PROTEIN/PHENOLOXIDASE"/>
    <property type="match status" value="1"/>
</dbReference>
<evidence type="ECO:0000256" key="1">
    <source>
        <dbReference type="ARBA" id="ARBA00022723"/>
    </source>
</evidence>
<proteinExistence type="predicted"/>
<accession>A0A1V6S628</accession>
<dbReference type="InterPro" id="IPR014756">
    <property type="entry name" value="Ig_E-set"/>
</dbReference>
<dbReference type="STRING" id="29845.A0A1V6S628"/>
<feature type="region of interest" description="Disordered" evidence="2">
    <location>
        <begin position="1"/>
        <end position="28"/>
    </location>
</feature>
<comment type="caution">
    <text evidence="5">The sequence shown here is derived from an EMBL/GenBank/DDBJ whole genome shotgun (WGS) entry which is preliminary data.</text>
</comment>
<dbReference type="EMBL" id="MDYP01000007">
    <property type="protein sequence ID" value="OQE09083.1"/>
    <property type="molecule type" value="Genomic_DNA"/>
</dbReference>
<dbReference type="Gene3D" id="2.60.40.1520">
    <property type="entry name" value="Hemocyanin, C-terminal domain"/>
    <property type="match status" value="1"/>
</dbReference>
<dbReference type="Proteomes" id="UP000191518">
    <property type="component" value="Unassembled WGS sequence"/>
</dbReference>
<dbReference type="AlphaFoldDB" id="A0A1V6S628"/>
<sequence>MSNRGGCPQDSMGGKRCPVSARSSGEAVRSKIEVNKNLSELYSRESTDHPEPYIQLAVHHQNALDNVIAELREAGPKVEDALFGIKEHLKAGLNPDLLREAMSIYLTHSPDAQERHIHAPPLKEHAAFKKHKAETKVADPVPTTVSGEIVTADILQGPGLLSYWRDDYDMNDSHYHWHIVYRGAGGDNAVNTRTINRQGELFLYTHSQMLARYEAEGLCWDQPLVRPWNLYDEVLQWGYQPVPALQEYYSGYEPFSSWYRIRNPDMADVPGVTMGVGDMEEWRDNIYKAIQNGYINTKKVTEKRNQYRPLLLTGENILNYIGGLLDAQYKFFDKTENGFDIDQDLYGILYNYGLGKFAEMSYRVADDGNYGLMISNFGAARDPCFYPWTKHMQDFGRLAGARYPQDITQHRADVTLSNLVLRPQDTNHPLYSKGGVVSVLGPPATDMLETKAKLDHEPYEWSVDITSTESPSKECPQNVTLRFFIAAKELVNHYHHWIEMDKVTVTLTDSSVTTKVRLDSESSVARKMRNYSEPDPAHASSWCRCGWPRNLMLPAGRKEGMSFVAFCMATDDTLDMEDVGTPSISFCGANVKDQTYPDPRGMGYPFDRAWTQLADAKTGKISLASIIAPDNQDYPFLTSNEFKIFRTYNWRNPKAVPPLTDVTWHNTIKHYFTEQDIACMRSEYGYNLGQYEDVVYHHANIYEATVSGRMPLQMPPFTQQNPDPDHPLWTAKMCENFRAWMLNKCPLGEEEKPKKLAVRGGKK</sequence>
<evidence type="ECO:0000259" key="3">
    <source>
        <dbReference type="Pfam" id="PF00372"/>
    </source>
</evidence>
<organism evidence="5 6">
    <name type="scientific">Penicillium vulpinum</name>
    <dbReference type="NCBI Taxonomy" id="29845"/>
    <lineage>
        <taxon>Eukaryota</taxon>
        <taxon>Fungi</taxon>
        <taxon>Dikarya</taxon>
        <taxon>Ascomycota</taxon>
        <taxon>Pezizomycotina</taxon>
        <taxon>Eurotiomycetes</taxon>
        <taxon>Eurotiomycetidae</taxon>
        <taxon>Eurotiales</taxon>
        <taxon>Aspergillaceae</taxon>
        <taxon>Penicillium</taxon>
    </lineage>
</organism>
<dbReference type="InterPro" id="IPR000896">
    <property type="entry name" value="Hemocyanin/hexamerin_mid_dom"/>
</dbReference>